<dbReference type="GO" id="GO:1902977">
    <property type="term" value="P:mitotic DNA replication preinitiation complex assembly"/>
    <property type="evidence" value="ECO:0007669"/>
    <property type="project" value="TreeGrafter"/>
</dbReference>
<keyword evidence="3" id="KW-0235">DNA replication</keyword>
<dbReference type="GO" id="GO:0031261">
    <property type="term" value="C:DNA replication preinitiation complex"/>
    <property type="evidence" value="ECO:0007669"/>
    <property type="project" value="TreeGrafter"/>
</dbReference>
<evidence type="ECO:0000256" key="1">
    <source>
        <dbReference type="ARBA" id="ARBA00004123"/>
    </source>
</evidence>
<dbReference type="AlphaFoldDB" id="A0A9W8MWG5"/>
<comment type="subcellular location">
    <subcellularLocation>
        <location evidence="1">Nucleus</location>
    </subcellularLocation>
</comment>
<accession>A0A9W8MWG5</accession>
<proteinExistence type="inferred from homology"/>
<evidence type="ECO:0000313" key="7">
    <source>
        <dbReference type="EMBL" id="KAJ3508030.1"/>
    </source>
</evidence>
<comment type="similarity">
    <text evidence="2">Belongs to the CDC45 family.</text>
</comment>
<evidence type="ECO:0000256" key="4">
    <source>
        <dbReference type="ARBA" id="ARBA00023242"/>
    </source>
</evidence>
<feature type="compositionally biased region" description="Basic and acidic residues" evidence="6">
    <location>
        <begin position="209"/>
        <end position="225"/>
    </location>
</feature>
<feature type="compositionally biased region" description="Acidic residues" evidence="6">
    <location>
        <begin position="173"/>
        <end position="195"/>
    </location>
</feature>
<dbReference type="PANTHER" id="PTHR10507">
    <property type="entry name" value="CDC45-RELATED PROTEIN"/>
    <property type="match status" value="1"/>
</dbReference>
<feature type="region of interest" description="Disordered" evidence="6">
    <location>
        <begin position="482"/>
        <end position="515"/>
    </location>
</feature>
<dbReference type="Proteomes" id="UP001148786">
    <property type="component" value="Unassembled WGS sequence"/>
</dbReference>
<dbReference type="PANTHER" id="PTHR10507:SF0">
    <property type="entry name" value="CELL DIVISION CONTROL PROTEIN 45 HOMOLOG"/>
    <property type="match status" value="1"/>
</dbReference>
<gene>
    <name evidence="7" type="ORF">NLJ89_g5978</name>
</gene>
<comment type="caution">
    <text evidence="7">The sequence shown here is derived from an EMBL/GenBank/DDBJ whole genome shotgun (WGS) entry which is preliminary data.</text>
</comment>
<evidence type="ECO:0000313" key="8">
    <source>
        <dbReference type="Proteomes" id="UP001148786"/>
    </source>
</evidence>
<reference evidence="7" key="1">
    <citation type="submission" date="2022-07" db="EMBL/GenBank/DDBJ databases">
        <title>Genome Sequence of Agrocybe chaxingu.</title>
        <authorList>
            <person name="Buettner E."/>
        </authorList>
    </citation>
    <scope>NUCLEOTIDE SEQUENCE</scope>
    <source>
        <strain evidence="7">MP-N11</strain>
    </source>
</reference>
<dbReference type="InterPro" id="IPR003874">
    <property type="entry name" value="CDC45"/>
</dbReference>
<dbReference type="GO" id="GO:0003682">
    <property type="term" value="F:chromatin binding"/>
    <property type="evidence" value="ECO:0007669"/>
    <property type="project" value="TreeGrafter"/>
</dbReference>
<protein>
    <recommendedName>
        <fullName evidence="9">Cell division control protein 45</fullName>
    </recommendedName>
</protein>
<dbReference type="GO" id="GO:0003697">
    <property type="term" value="F:single-stranded DNA binding"/>
    <property type="evidence" value="ECO:0007669"/>
    <property type="project" value="TreeGrafter"/>
</dbReference>
<organism evidence="7 8">
    <name type="scientific">Agrocybe chaxingu</name>
    <dbReference type="NCBI Taxonomy" id="84603"/>
    <lineage>
        <taxon>Eukaryota</taxon>
        <taxon>Fungi</taxon>
        <taxon>Dikarya</taxon>
        <taxon>Basidiomycota</taxon>
        <taxon>Agaricomycotina</taxon>
        <taxon>Agaricomycetes</taxon>
        <taxon>Agaricomycetidae</taxon>
        <taxon>Agaricales</taxon>
        <taxon>Agaricineae</taxon>
        <taxon>Strophariaceae</taxon>
        <taxon>Agrocybe</taxon>
    </lineage>
</organism>
<sequence>MVYIPPPQLAGDRPSYSDAYNQILSAHRRSPLSSASSVIMVVSPNVDALCASRMLATLFKQDDVGYRIIPVSGRAEMENVRDELSSNNDLHTLILINMGGRYDLPLAQWFGNFDFKVTIHVIDSARPYGLVNLFMAGENADRILVWDDGDADKLIEEKKSWEVLEYELKPESDSEDDDDLDENEQDEDLSDDEGDTGSPSSPSSKRRKRSEDSPRKRRRTDDERKTRMTWDELDHHELVVNKYFTSGTWHGQCAASTIYILVTQLERADNDLLWLAILGLTFQYITSRIPREIYEGYHSIYLDEVSRLNPQPQKENNHSLITINPDDISVRSTEELRFMLFRHWTLYDAMFHSSYVASKLGIWKERGRQRLTGLLAKMGFSIPQTQQPFAHMDIDLKKNLIQKLNDIAPEYGLVELSYPSFMRCYGFHSQPLSAADAVEGISVLLDVAEGIRMEVEIEGTRNGGEWFGGGRIWELPNSDKAGLKQQEKPVTANPADPTVGNAGNENDADKDEERKKEPHWWMKNFWTAYDALSDISALRQSLRLSMSLHRAIIRQGTSIIDKQDIKTMRSHRVVVLTQGPDLVLFSHPSILTRLALWLVDALRDRLTDATTTRLRRKGLPFVVACLNETTQRFTVVGITAASEFGDVRKNNFATTFFLASQKCQPGRAEFTSFDAAILEVEKSDLHVFLQELCNA</sequence>
<dbReference type="EMBL" id="JANKHO010000601">
    <property type="protein sequence ID" value="KAJ3508030.1"/>
    <property type="molecule type" value="Genomic_DNA"/>
</dbReference>
<dbReference type="GO" id="GO:0000727">
    <property type="term" value="P:double-strand break repair via break-induced replication"/>
    <property type="evidence" value="ECO:0007669"/>
    <property type="project" value="TreeGrafter"/>
</dbReference>
<dbReference type="GO" id="GO:0003688">
    <property type="term" value="F:DNA replication origin binding"/>
    <property type="evidence" value="ECO:0007669"/>
    <property type="project" value="TreeGrafter"/>
</dbReference>
<evidence type="ECO:0000256" key="5">
    <source>
        <dbReference type="ARBA" id="ARBA00023306"/>
    </source>
</evidence>
<name>A0A9W8MWG5_9AGAR</name>
<evidence type="ECO:0000256" key="3">
    <source>
        <dbReference type="ARBA" id="ARBA00022705"/>
    </source>
</evidence>
<evidence type="ECO:0008006" key="9">
    <source>
        <dbReference type="Google" id="ProtNLM"/>
    </source>
</evidence>
<keyword evidence="4" id="KW-0539">Nucleus</keyword>
<dbReference type="GO" id="GO:0006270">
    <property type="term" value="P:DNA replication initiation"/>
    <property type="evidence" value="ECO:0007669"/>
    <property type="project" value="InterPro"/>
</dbReference>
<keyword evidence="8" id="KW-1185">Reference proteome</keyword>
<evidence type="ECO:0000256" key="2">
    <source>
        <dbReference type="ARBA" id="ARBA00010727"/>
    </source>
</evidence>
<dbReference type="OrthoDB" id="10258882at2759"/>
<evidence type="ECO:0000256" key="6">
    <source>
        <dbReference type="SAM" id="MobiDB-lite"/>
    </source>
</evidence>
<dbReference type="Pfam" id="PF02724">
    <property type="entry name" value="CDC45"/>
    <property type="match status" value="1"/>
</dbReference>
<feature type="region of interest" description="Disordered" evidence="6">
    <location>
        <begin position="166"/>
        <end position="225"/>
    </location>
</feature>
<keyword evidence="5" id="KW-0131">Cell cycle</keyword>